<organism evidence="1 2">
    <name type="scientific">Caerostris extrusa</name>
    <name type="common">Bark spider</name>
    <name type="synonym">Caerostris bankana</name>
    <dbReference type="NCBI Taxonomy" id="172846"/>
    <lineage>
        <taxon>Eukaryota</taxon>
        <taxon>Metazoa</taxon>
        <taxon>Ecdysozoa</taxon>
        <taxon>Arthropoda</taxon>
        <taxon>Chelicerata</taxon>
        <taxon>Arachnida</taxon>
        <taxon>Araneae</taxon>
        <taxon>Araneomorphae</taxon>
        <taxon>Entelegynae</taxon>
        <taxon>Araneoidea</taxon>
        <taxon>Araneidae</taxon>
        <taxon>Caerostris</taxon>
    </lineage>
</organism>
<reference evidence="1 2" key="1">
    <citation type="submission" date="2021-06" db="EMBL/GenBank/DDBJ databases">
        <title>Caerostris extrusa draft genome.</title>
        <authorList>
            <person name="Kono N."/>
            <person name="Arakawa K."/>
        </authorList>
    </citation>
    <scope>NUCLEOTIDE SEQUENCE [LARGE SCALE GENOMIC DNA]</scope>
</reference>
<comment type="caution">
    <text evidence="1">The sequence shown here is derived from an EMBL/GenBank/DDBJ whole genome shotgun (WGS) entry which is preliminary data.</text>
</comment>
<name>A0AAV4WEY0_CAEEX</name>
<sequence length="71" mass="7783">MGEMHYIGTTYGVKRVEKLTNIVPLLFGLNTLGGEPGRESGIQGFHRGKDILHGMLDMTDPSLPLSDNIRS</sequence>
<accession>A0AAV4WEY0</accession>
<evidence type="ECO:0000313" key="1">
    <source>
        <dbReference type="EMBL" id="GIY80536.1"/>
    </source>
</evidence>
<protein>
    <submittedName>
        <fullName evidence="1">Uncharacterized protein</fullName>
    </submittedName>
</protein>
<proteinExistence type="predicted"/>
<dbReference type="EMBL" id="BPLR01016016">
    <property type="protein sequence ID" value="GIY80536.1"/>
    <property type="molecule type" value="Genomic_DNA"/>
</dbReference>
<dbReference type="AlphaFoldDB" id="A0AAV4WEY0"/>
<keyword evidence="2" id="KW-1185">Reference proteome</keyword>
<evidence type="ECO:0000313" key="2">
    <source>
        <dbReference type="Proteomes" id="UP001054945"/>
    </source>
</evidence>
<gene>
    <name evidence="1" type="ORF">CEXT_805651</name>
</gene>
<dbReference type="Proteomes" id="UP001054945">
    <property type="component" value="Unassembled WGS sequence"/>
</dbReference>